<organism evidence="1 2">
    <name type="scientific">Ceratitis capitata</name>
    <name type="common">Mediterranean fruit fly</name>
    <name type="synonym">Tephritis capitata</name>
    <dbReference type="NCBI Taxonomy" id="7213"/>
    <lineage>
        <taxon>Eukaryota</taxon>
        <taxon>Metazoa</taxon>
        <taxon>Ecdysozoa</taxon>
        <taxon>Arthropoda</taxon>
        <taxon>Hexapoda</taxon>
        <taxon>Insecta</taxon>
        <taxon>Pterygota</taxon>
        <taxon>Neoptera</taxon>
        <taxon>Endopterygota</taxon>
        <taxon>Diptera</taxon>
        <taxon>Brachycera</taxon>
        <taxon>Muscomorpha</taxon>
        <taxon>Tephritoidea</taxon>
        <taxon>Tephritidae</taxon>
        <taxon>Ceratitis</taxon>
        <taxon>Ceratitis</taxon>
    </lineage>
</organism>
<sequence>MYDHHCDHCECYVCMELTYVQMVWREGIAEKIAEKYQYLLFSRLLSVVSPSLSRALVQTAISNSITIGNTTVSQSASQRTTTSPTPTTATELLKRDLLRARCKCRDKLIKLTSGASRLAVERKQKY</sequence>
<dbReference type="EMBL" id="CAJHJT010000001">
    <property type="protein sequence ID" value="CAD6991170.1"/>
    <property type="molecule type" value="Genomic_DNA"/>
</dbReference>
<protein>
    <submittedName>
        <fullName evidence="1">(Mediterranean fruit fly) hypothetical protein</fullName>
    </submittedName>
</protein>
<keyword evidence="2" id="KW-1185">Reference proteome</keyword>
<dbReference type="Proteomes" id="UP000606786">
    <property type="component" value="Unassembled WGS sequence"/>
</dbReference>
<reference evidence="1" key="1">
    <citation type="submission" date="2020-11" db="EMBL/GenBank/DDBJ databases">
        <authorList>
            <person name="Whitehead M."/>
        </authorList>
    </citation>
    <scope>NUCLEOTIDE SEQUENCE</scope>
    <source>
        <strain evidence="1">EGII</strain>
    </source>
</reference>
<name>A0A811TYP0_CERCA</name>
<proteinExistence type="predicted"/>
<dbReference type="AlphaFoldDB" id="A0A811TYP0"/>
<evidence type="ECO:0000313" key="1">
    <source>
        <dbReference type="EMBL" id="CAD6991170.1"/>
    </source>
</evidence>
<gene>
    <name evidence="1" type="ORF">CCAP1982_LOCUS109</name>
</gene>
<evidence type="ECO:0000313" key="2">
    <source>
        <dbReference type="Proteomes" id="UP000606786"/>
    </source>
</evidence>
<comment type="caution">
    <text evidence="1">The sequence shown here is derived from an EMBL/GenBank/DDBJ whole genome shotgun (WGS) entry which is preliminary data.</text>
</comment>
<accession>A0A811TYP0</accession>